<dbReference type="PATRIC" id="fig|1459.3.peg.4795"/>
<comment type="caution">
    <text evidence="2">The sequence shown here is derived from an EMBL/GenBank/DDBJ whole genome shotgun (WGS) entry which is preliminary data.</text>
</comment>
<dbReference type="EMBL" id="LGUF01000007">
    <property type="protein sequence ID" value="KON89165.1"/>
    <property type="molecule type" value="Genomic_DNA"/>
</dbReference>
<dbReference type="AlphaFoldDB" id="A0A0M0GGX5"/>
<dbReference type="PROSITE" id="PS51128">
    <property type="entry name" value="ZF_DKSA_2"/>
    <property type="match status" value="1"/>
</dbReference>
<evidence type="ECO:0000256" key="1">
    <source>
        <dbReference type="PROSITE-ProRule" id="PRU00510"/>
    </source>
</evidence>
<proteinExistence type="predicted"/>
<name>A0A0M0GGX5_SPOGL</name>
<evidence type="ECO:0000313" key="3">
    <source>
        <dbReference type="Proteomes" id="UP000037109"/>
    </source>
</evidence>
<dbReference type="RefSeq" id="WP_053436543.1">
    <property type="nucleotide sequence ID" value="NZ_LGUF01000007.1"/>
</dbReference>
<accession>A0A0M0GGX5</accession>
<dbReference type="Gene3D" id="1.20.120.910">
    <property type="entry name" value="DksA, coiled-coil domain"/>
    <property type="match status" value="1"/>
</dbReference>
<dbReference type="Proteomes" id="UP000037109">
    <property type="component" value="Unassembled WGS sequence"/>
</dbReference>
<evidence type="ECO:0000313" key="2">
    <source>
        <dbReference type="EMBL" id="KON89165.1"/>
    </source>
</evidence>
<organism evidence="2 3">
    <name type="scientific">Sporosarcina globispora</name>
    <name type="common">Bacillus globisporus</name>
    <dbReference type="NCBI Taxonomy" id="1459"/>
    <lineage>
        <taxon>Bacteria</taxon>
        <taxon>Bacillati</taxon>
        <taxon>Bacillota</taxon>
        <taxon>Bacilli</taxon>
        <taxon>Bacillales</taxon>
        <taxon>Caryophanaceae</taxon>
        <taxon>Sporosarcina</taxon>
    </lineage>
</organism>
<sequence length="95" mass="10864">MDAIAEGLYTELRNTRQEILERLMEGNSSALIKPILFEELHDIEMTLSKIESGNFGKCEISGELLPADLLKMIPTLKTMEDCSRLGKFYRKSIFH</sequence>
<dbReference type="OrthoDB" id="2875147at2"/>
<gene>
    <name evidence="2" type="ORF">AF332_21750</name>
</gene>
<reference evidence="3" key="1">
    <citation type="submission" date="2015-07" db="EMBL/GenBank/DDBJ databases">
        <title>Fjat-10036 dsm4.</title>
        <authorList>
            <person name="Liu B."/>
            <person name="Wang J."/>
            <person name="Zhu Y."/>
            <person name="Liu G."/>
            <person name="Chen Q."/>
            <person name="Chen Z."/>
            <person name="Lan J."/>
            <person name="Che J."/>
            <person name="Ge C."/>
            <person name="Shi H."/>
            <person name="Pan Z."/>
            <person name="Liu X."/>
        </authorList>
    </citation>
    <scope>NUCLEOTIDE SEQUENCE [LARGE SCALE GENOMIC DNA]</scope>
    <source>
        <strain evidence="3">DSM 4</strain>
    </source>
</reference>
<keyword evidence="3" id="KW-1185">Reference proteome</keyword>
<dbReference type="STRING" id="1459.AF332_21750"/>
<protein>
    <submittedName>
        <fullName evidence="2">Uncharacterized protein</fullName>
    </submittedName>
</protein>
<feature type="zinc finger region" description="dksA C4-type" evidence="1">
    <location>
        <begin position="58"/>
        <end position="82"/>
    </location>
</feature>